<feature type="region of interest" description="Disordered" evidence="1">
    <location>
        <begin position="1"/>
        <end position="67"/>
    </location>
</feature>
<gene>
    <name evidence="2" type="ORF">MRATA1EN1_LOCUS13964</name>
</gene>
<protein>
    <submittedName>
        <fullName evidence="2">Uncharacterized protein</fullName>
    </submittedName>
</protein>
<accession>A0ABN8YTT4</accession>
<evidence type="ECO:0000313" key="2">
    <source>
        <dbReference type="EMBL" id="CAI9165002.1"/>
    </source>
</evidence>
<evidence type="ECO:0000313" key="3">
    <source>
        <dbReference type="Proteomes" id="UP001176941"/>
    </source>
</evidence>
<name>A0ABN8YTT4_RANTA</name>
<evidence type="ECO:0000256" key="1">
    <source>
        <dbReference type="SAM" id="MobiDB-lite"/>
    </source>
</evidence>
<proteinExistence type="predicted"/>
<dbReference type="EMBL" id="OX459960">
    <property type="protein sequence ID" value="CAI9165002.1"/>
    <property type="molecule type" value="Genomic_DNA"/>
</dbReference>
<sequence>MTSFSREQAAPVRTRRPPSPSREAPPPVNQLISRPAELLAPDADRGAAGGESGERARGPAWPVASEG</sequence>
<reference evidence="2" key="1">
    <citation type="submission" date="2023-04" db="EMBL/GenBank/DDBJ databases">
        <authorList>
            <consortium name="ELIXIR-Norway"/>
        </authorList>
    </citation>
    <scope>NUCLEOTIDE SEQUENCE [LARGE SCALE GENOMIC DNA]</scope>
</reference>
<keyword evidence="3" id="KW-1185">Reference proteome</keyword>
<dbReference type="Proteomes" id="UP001176941">
    <property type="component" value="Chromosome 24"/>
</dbReference>
<organism evidence="2 3">
    <name type="scientific">Rangifer tarandus platyrhynchus</name>
    <name type="common">Svalbard reindeer</name>
    <dbReference type="NCBI Taxonomy" id="3082113"/>
    <lineage>
        <taxon>Eukaryota</taxon>
        <taxon>Metazoa</taxon>
        <taxon>Chordata</taxon>
        <taxon>Craniata</taxon>
        <taxon>Vertebrata</taxon>
        <taxon>Euteleostomi</taxon>
        <taxon>Mammalia</taxon>
        <taxon>Eutheria</taxon>
        <taxon>Laurasiatheria</taxon>
        <taxon>Artiodactyla</taxon>
        <taxon>Ruminantia</taxon>
        <taxon>Pecora</taxon>
        <taxon>Cervidae</taxon>
        <taxon>Odocoileinae</taxon>
        <taxon>Rangifer</taxon>
    </lineage>
</organism>
<feature type="compositionally biased region" description="Pro residues" evidence="1">
    <location>
        <begin position="17"/>
        <end position="28"/>
    </location>
</feature>